<evidence type="ECO:0000256" key="1">
    <source>
        <dbReference type="ARBA" id="ARBA00000085"/>
    </source>
</evidence>
<proteinExistence type="predicted"/>
<dbReference type="Pfam" id="PF03924">
    <property type="entry name" value="CHASE"/>
    <property type="match status" value="1"/>
</dbReference>
<dbReference type="PROSITE" id="PS50109">
    <property type="entry name" value="HIS_KIN"/>
    <property type="match status" value="1"/>
</dbReference>
<comment type="catalytic activity">
    <reaction evidence="1">
        <text>ATP + protein L-histidine = ADP + protein N-phospho-L-histidine.</text>
        <dbReference type="EC" id="2.7.13.3"/>
    </reaction>
</comment>
<evidence type="ECO:0000256" key="7">
    <source>
        <dbReference type="ARBA" id="ARBA00022777"/>
    </source>
</evidence>
<evidence type="ECO:0000259" key="10">
    <source>
        <dbReference type="PROSITE" id="PS50109"/>
    </source>
</evidence>
<dbReference type="EMBL" id="AF204951">
    <property type="protein sequence ID" value="AAK14488.1"/>
    <property type="molecule type" value="Genomic_DNA"/>
</dbReference>
<dbReference type="SUPFAM" id="SSF55874">
    <property type="entry name" value="ATPase domain of HSP90 chaperone/DNA topoisomerase II/histidine kinase"/>
    <property type="match status" value="1"/>
</dbReference>
<protein>
    <recommendedName>
        <fullName evidence="3">histidine kinase</fullName>
        <ecNumber evidence="3">2.7.13.3</ecNumber>
    </recommendedName>
</protein>
<dbReference type="PANTHER" id="PTHR43047">
    <property type="entry name" value="TWO-COMPONENT HISTIDINE PROTEIN KINASE"/>
    <property type="match status" value="1"/>
</dbReference>
<feature type="domain" description="CHASE" evidence="12">
    <location>
        <begin position="68"/>
        <end position="289"/>
    </location>
</feature>
<dbReference type="Gene3D" id="3.30.565.10">
    <property type="entry name" value="Histidine kinase-like ATPase, C-terminal domain"/>
    <property type="match status" value="1"/>
</dbReference>
<dbReference type="KEGG" id="vg:920677"/>
<dbReference type="SMART" id="SM00387">
    <property type="entry name" value="HATPase_c"/>
    <property type="match status" value="1"/>
</dbReference>
<dbReference type="CDD" id="cd00082">
    <property type="entry name" value="HisKA"/>
    <property type="match status" value="1"/>
</dbReference>
<evidence type="ECO:0000256" key="8">
    <source>
        <dbReference type="ARBA" id="ARBA00022989"/>
    </source>
</evidence>
<dbReference type="SMART" id="SM00388">
    <property type="entry name" value="HisKA"/>
    <property type="match status" value="1"/>
</dbReference>
<keyword evidence="14" id="KW-1185">Reference proteome</keyword>
<dbReference type="InterPro" id="IPR036097">
    <property type="entry name" value="HisK_dim/P_sf"/>
</dbReference>
<reference evidence="13 14" key="1">
    <citation type="journal article" date="1995" name="Virology">
        <title>Coat protein of the Ectocarpus siliculosus virus.</title>
        <authorList>
            <person name="Klein M."/>
            <person name="Lanka S.T."/>
            <person name="Knippers R."/>
            <person name="Muller D.G."/>
        </authorList>
    </citation>
    <scope>NUCLEOTIDE SEQUENCE [LARGE SCALE GENOMIC DNA]</scope>
    <source>
        <strain evidence="14">Isolate New Zealand/Kaikoura/1988</strain>
    </source>
</reference>
<evidence type="ECO:0000256" key="4">
    <source>
        <dbReference type="ARBA" id="ARBA00022553"/>
    </source>
</evidence>
<dbReference type="InterPro" id="IPR001789">
    <property type="entry name" value="Sig_transdc_resp-reg_receiver"/>
</dbReference>
<dbReference type="InterPro" id="IPR011006">
    <property type="entry name" value="CheY-like_superfamily"/>
</dbReference>
<dbReference type="InterPro" id="IPR003661">
    <property type="entry name" value="HisK_dim/P_dom"/>
</dbReference>
<dbReference type="Pfam" id="PF00072">
    <property type="entry name" value="Response_reg"/>
    <property type="match status" value="1"/>
</dbReference>
<dbReference type="SUPFAM" id="SSF47384">
    <property type="entry name" value="Homodimeric domain of signal transducing histidine kinase"/>
    <property type="match status" value="1"/>
</dbReference>
<keyword evidence="9" id="KW-0472">Membrane</keyword>
<dbReference type="PRINTS" id="PR00344">
    <property type="entry name" value="BCTRLSENSOR"/>
</dbReference>
<dbReference type="Pfam" id="PF00512">
    <property type="entry name" value="HisKA"/>
    <property type="match status" value="1"/>
</dbReference>
<evidence type="ECO:0000256" key="3">
    <source>
        <dbReference type="ARBA" id="ARBA00012438"/>
    </source>
</evidence>
<keyword evidence="5" id="KW-0808">Transferase</keyword>
<evidence type="ECO:0000313" key="14">
    <source>
        <dbReference type="Proteomes" id="UP000000864"/>
    </source>
</evidence>
<dbReference type="CDD" id="cd16922">
    <property type="entry name" value="HATPase_EvgS-ArcB-TorS-like"/>
    <property type="match status" value="1"/>
</dbReference>
<comment type="subcellular location">
    <subcellularLocation>
        <location evidence="2">Membrane</location>
    </subcellularLocation>
</comment>
<dbReference type="InterPro" id="IPR036890">
    <property type="entry name" value="HATPase_C_sf"/>
</dbReference>
<keyword evidence="7" id="KW-0418">Kinase</keyword>
<reference evidence="13 14" key="2">
    <citation type="journal article" date="1998" name="Adv. Virus Res.">
        <title>Viruses in marine brown algae.</title>
        <authorList>
            <person name="Muller D.G."/>
            <person name="Kapp M."/>
            <person name="Knippers R."/>
        </authorList>
    </citation>
    <scope>NUCLEOTIDE SEQUENCE [LARGE SCALE GENOMIC DNA]</scope>
    <source>
        <strain evidence="14">Isolate New Zealand/Kaikoura/1988</strain>
    </source>
</reference>
<dbReference type="PROSITE" id="PS50110">
    <property type="entry name" value="RESPONSE_REGULATORY"/>
    <property type="match status" value="1"/>
</dbReference>
<evidence type="ECO:0000256" key="9">
    <source>
        <dbReference type="ARBA" id="ARBA00023136"/>
    </source>
</evidence>
<evidence type="ECO:0000259" key="12">
    <source>
        <dbReference type="PROSITE" id="PS50839"/>
    </source>
</evidence>
<evidence type="ECO:0000256" key="5">
    <source>
        <dbReference type="ARBA" id="ARBA00022679"/>
    </source>
</evidence>
<dbReference type="InterPro" id="IPR042240">
    <property type="entry name" value="CHASE_sf"/>
</dbReference>
<dbReference type="PROSITE" id="PS50839">
    <property type="entry name" value="CHASE"/>
    <property type="match status" value="1"/>
</dbReference>
<dbReference type="InterPro" id="IPR004358">
    <property type="entry name" value="Sig_transdc_His_kin-like_C"/>
</dbReference>
<dbReference type="InterPro" id="IPR005467">
    <property type="entry name" value="His_kinase_dom"/>
</dbReference>
<reference evidence="13 14" key="3">
    <citation type="journal article" date="2000" name="Virology">
        <title>Characterization and immunolocalization of major structural proteins in the brown algal virus EsV-1.</title>
        <authorList>
            <person name="Delaroque N."/>
            <person name="Wolf S."/>
            <person name="Muller D.G."/>
            <person name="Knippers R."/>
        </authorList>
    </citation>
    <scope>NUCLEOTIDE SEQUENCE [LARGE SCALE GENOMIC DNA]</scope>
    <source>
        <strain evidence="14">Isolate New Zealand/Kaikoura/1988</strain>
    </source>
</reference>
<reference evidence="13 14" key="4">
    <citation type="journal article" date="2000" name="Virology">
        <title>The brown algal virus EsV-1 particle contains a putative hybrid histidine kinase.</title>
        <authorList>
            <person name="Delaroque N."/>
            <person name="Wolf S."/>
            <person name="Muller D.G."/>
            <person name="Knippers R."/>
        </authorList>
    </citation>
    <scope>NUCLEOTIDE SEQUENCE [LARGE SCALE GENOMIC DNA]</scope>
    <source>
        <strain evidence="14">Isolate New Zealand/Kaikoura/1988</strain>
    </source>
</reference>
<dbReference type="Gene3D" id="3.30.450.350">
    <property type="entry name" value="CHASE domain"/>
    <property type="match status" value="1"/>
</dbReference>
<dbReference type="EC" id="2.7.13.3" evidence="3"/>
<gene>
    <name evidence="13" type="primary">ORF 65</name>
</gene>
<dbReference type="GO" id="GO:0016020">
    <property type="term" value="C:membrane"/>
    <property type="evidence" value="ECO:0007669"/>
    <property type="project" value="UniProtKB-SubCell"/>
</dbReference>
<evidence type="ECO:0000313" key="13">
    <source>
        <dbReference type="EMBL" id="AAK14488.1"/>
    </source>
</evidence>
<dbReference type="PROSITE" id="PS51257">
    <property type="entry name" value="PROKAR_LIPOPROTEIN"/>
    <property type="match status" value="1"/>
</dbReference>
<dbReference type="InterPro" id="IPR006189">
    <property type="entry name" value="CHASE_dom"/>
</dbReference>
<dbReference type="Gene3D" id="3.40.50.2300">
    <property type="match status" value="1"/>
</dbReference>
<accession>Q8QKV7</accession>
<keyword evidence="4" id="KW-0597">Phosphoprotein</keyword>
<dbReference type="Proteomes" id="UP000000864">
    <property type="component" value="Segment"/>
</dbReference>
<dbReference type="SUPFAM" id="SSF52172">
    <property type="entry name" value="CheY-like"/>
    <property type="match status" value="1"/>
</dbReference>
<dbReference type="CDD" id="cd17546">
    <property type="entry name" value="REC_hyHK_CKI1_RcsC-like"/>
    <property type="match status" value="1"/>
</dbReference>
<keyword evidence="8" id="KW-1133">Transmembrane helix</keyword>
<dbReference type="Gene3D" id="1.10.287.130">
    <property type="match status" value="1"/>
</dbReference>
<feature type="domain" description="Histidine kinase" evidence="10">
    <location>
        <begin position="341"/>
        <end position="567"/>
    </location>
</feature>
<organismHost>
    <name type="scientific">Ectocarpus siliculosus</name>
    <name type="common">Brown alga</name>
    <name type="synonym">Conferva siliculosa</name>
    <dbReference type="NCBI Taxonomy" id="2880"/>
</organismHost>
<keyword evidence="6" id="KW-0812">Transmembrane</keyword>
<dbReference type="GO" id="GO:0000155">
    <property type="term" value="F:phosphorelay sensor kinase activity"/>
    <property type="evidence" value="ECO:0007669"/>
    <property type="project" value="InterPro"/>
</dbReference>
<dbReference type="InterPro" id="IPR003594">
    <property type="entry name" value="HATPase_dom"/>
</dbReference>
<name>Q8QKV7_ESV1K</name>
<evidence type="ECO:0000259" key="11">
    <source>
        <dbReference type="PROSITE" id="PS50110"/>
    </source>
</evidence>
<dbReference type="Pfam" id="PF02518">
    <property type="entry name" value="HATPase_c"/>
    <property type="match status" value="1"/>
</dbReference>
<evidence type="ECO:0000256" key="6">
    <source>
        <dbReference type="ARBA" id="ARBA00022692"/>
    </source>
</evidence>
<feature type="domain" description="Response regulatory" evidence="11">
    <location>
        <begin position="628"/>
        <end position="745"/>
    </location>
</feature>
<evidence type="ECO:0000256" key="2">
    <source>
        <dbReference type="ARBA" id="ARBA00004370"/>
    </source>
</evidence>
<organism evidence="13 14">
    <name type="scientific">Ectocarpus siliculosus virus 1 (isolate New Zealand/Kaikoura/1988)</name>
    <name type="common">EsV-1</name>
    <dbReference type="NCBI Taxonomy" id="654926"/>
    <lineage>
        <taxon>Viruses</taxon>
        <taxon>Varidnaviria</taxon>
        <taxon>Bamfordvirae</taxon>
        <taxon>Nucleocytoviricota</taxon>
        <taxon>Megaviricetes</taxon>
        <taxon>Algavirales</taxon>
        <taxon>Phycodnaviridae</taxon>
        <taxon>Phaeovirus</taxon>
        <taxon>Phaeovirus unasiliculosus</taxon>
        <taxon>Ectocarpus siliculosus virus 1</taxon>
    </lineage>
</organism>
<sequence length="767" mass="84174">MRGFARMVCFATFAGLFLGCYFASESIYQTLVKSRSDKYELAKAVVITDISDLMVNAVTPSVLTVMFNVFQVSLEDFTLAAETYANRNEIDLLIYSPLVSPNGLTQQEFEEEASNVHGFGVVMTEIVDGELAPITNDNDSQSVSWPIYYRYPENPALIGYDMYTSEEIRTGIDSMVTNKKVDLSDPIIYIDTGESGLVILQPIYDKSNTTAVIGVIARGIRSSIVSTFPGVETFSEMYPLTEIEMFISRDGGAQNIFYDPNPSVSLHEVDVKDRISLELTTDVTLFMYVSDDITLDRSTTYYLTIAFGFFVVVLLATMVEGYRYVIDTAKESKFKSRFIADMSHEIRTPMNGIMGSAELLRDQDLNPVCTEYVSMISSCGTSLLTIIDDVLDMSKIQANMMNIENKQMNTNGTFHDAVHATWAGYTRSPHFKNSVCLNLEISPAATASEVASDSTRIRQIVCNLVSNALKFTDNGSVSVSVDVENGPGEGTAYIRASVTDTGIGMSESAMKKLFQPFSQVHRGRDVGGTGLGLVITQQLVTLMGGKISCDSKAGLGTKFTFCVLAKGTVNSSRNDQPPLLYTFGTFGGAENVQVCPQNACMDTATSIDSHGQSTFDIDMACETGTQPKILVVDDNKVNRLVASKLLQSFGCLTELADHGLQAIEACDVSSYSLIIMDKVMPVMDGVEATKEIRRGNGLNKNTKILFLTATVSTEAILECNRAGGNDFLTKPLSKHLLYDKLTDNLVVKEIAWMRRHIHANRNVNDTN</sequence>
<dbReference type="SMART" id="SM00448">
    <property type="entry name" value="REC"/>
    <property type="match status" value="1"/>
</dbReference>